<dbReference type="NCBIfam" id="TIGR00879">
    <property type="entry name" value="SP"/>
    <property type="match status" value="1"/>
</dbReference>
<feature type="transmembrane region" description="Helical" evidence="10">
    <location>
        <begin position="385"/>
        <end position="409"/>
    </location>
</feature>
<dbReference type="CDD" id="cd17361">
    <property type="entry name" value="MFS_STP"/>
    <property type="match status" value="1"/>
</dbReference>
<feature type="transmembrane region" description="Helical" evidence="10">
    <location>
        <begin position="20"/>
        <end position="38"/>
    </location>
</feature>
<evidence type="ECO:0000313" key="12">
    <source>
        <dbReference type="EMBL" id="GKV17541.1"/>
    </source>
</evidence>
<evidence type="ECO:0000313" key="13">
    <source>
        <dbReference type="Proteomes" id="UP001054252"/>
    </source>
</evidence>
<feature type="domain" description="Major facilitator superfamily (MFS) profile" evidence="11">
    <location>
        <begin position="25"/>
        <end position="475"/>
    </location>
</feature>
<gene>
    <name evidence="12" type="ORF">SLEP1_g28032</name>
</gene>
<dbReference type="AlphaFoldDB" id="A0AAV5JXW6"/>
<evidence type="ECO:0000256" key="9">
    <source>
        <dbReference type="RuleBase" id="RU003346"/>
    </source>
</evidence>
<feature type="transmembrane region" description="Helical" evidence="10">
    <location>
        <begin position="80"/>
        <end position="99"/>
    </location>
</feature>
<feature type="transmembrane region" description="Helical" evidence="10">
    <location>
        <begin position="198"/>
        <end position="221"/>
    </location>
</feature>
<keyword evidence="13" id="KW-1185">Reference proteome</keyword>
<evidence type="ECO:0000256" key="4">
    <source>
        <dbReference type="ARBA" id="ARBA00022597"/>
    </source>
</evidence>
<comment type="caution">
    <text evidence="12">The sequence shown here is derived from an EMBL/GenBank/DDBJ whole genome shotgun (WGS) entry which is preliminary data.</text>
</comment>
<organism evidence="12 13">
    <name type="scientific">Rubroshorea leprosula</name>
    <dbReference type="NCBI Taxonomy" id="152421"/>
    <lineage>
        <taxon>Eukaryota</taxon>
        <taxon>Viridiplantae</taxon>
        <taxon>Streptophyta</taxon>
        <taxon>Embryophyta</taxon>
        <taxon>Tracheophyta</taxon>
        <taxon>Spermatophyta</taxon>
        <taxon>Magnoliopsida</taxon>
        <taxon>eudicotyledons</taxon>
        <taxon>Gunneridae</taxon>
        <taxon>Pentapetalae</taxon>
        <taxon>rosids</taxon>
        <taxon>malvids</taxon>
        <taxon>Malvales</taxon>
        <taxon>Dipterocarpaceae</taxon>
        <taxon>Rubroshorea</taxon>
    </lineage>
</organism>
<keyword evidence="6" id="KW-0769">Symport</keyword>
<sequence>MHTTISLNVEGQQYNGRVTIIIVLSSFMVATGGFILGYDIGISGGVTSMTPFLNKFFPDVYKRMQEDTRVSNYCKFNSQLLTLFTSSMYLAGVIASFFASLVTKVFGRKPSILVGGVAFLTGSALQGAASNLYMLIFGRVLLGVGLGFTNQSIPLYISEMALPRHRGKTNVFFALGAVVGSLVANITNFGTEKINGGWGWRLSLSMTAVPAAILILCTLFLPETPNSLILSSKNHQKAKHVLERVRGTSDVQVEFDDLINASSASKATDNLLRKIGQRKYRPQLVMAVAIPFFQLMTGIDIISFYSPILFRTIGMGEAASLLFAFLIRLVSSIFIITMMFVVDKIGRRIIFMIGGTQMFLSLIALGAIFTALFGDYGGLAKGYAYLILVLVCLYVSGFYLSWGPLGFLVPSEIYPLEIRSAGQSITASVFSLLNFIIGQTFLAMLCHFKSGVFFFLAGWLAVMTAFVHFLLPETKKVPIEKMELVWREHWFWKRFAGEVDED</sequence>
<comment type="subcellular location">
    <subcellularLocation>
        <location evidence="1">Membrane</location>
        <topology evidence="1">Multi-pass membrane protein</topology>
    </subcellularLocation>
</comment>
<dbReference type="InterPro" id="IPR005829">
    <property type="entry name" value="Sugar_transporter_CS"/>
</dbReference>
<dbReference type="GO" id="GO:0016020">
    <property type="term" value="C:membrane"/>
    <property type="evidence" value="ECO:0007669"/>
    <property type="project" value="UniProtKB-SubCell"/>
</dbReference>
<evidence type="ECO:0000256" key="5">
    <source>
        <dbReference type="ARBA" id="ARBA00022692"/>
    </source>
</evidence>
<dbReference type="GO" id="GO:0015145">
    <property type="term" value="F:monosaccharide transmembrane transporter activity"/>
    <property type="evidence" value="ECO:0007669"/>
    <property type="project" value="InterPro"/>
</dbReference>
<dbReference type="GO" id="GO:0015293">
    <property type="term" value="F:symporter activity"/>
    <property type="evidence" value="ECO:0007669"/>
    <property type="project" value="UniProtKB-KW"/>
</dbReference>
<evidence type="ECO:0000256" key="10">
    <source>
        <dbReference type="SAM" id="Phobius"/>
    </source>
</evidence>
<dbReference type="InterPro" id="IPR003663">
    <property type="entry name" value="Sugar/inositol_transpt"/>
</dbReference>
<dbReference type="PANTHER" id="PTHR23500:SF525">
    <property type="entry name" value="HEXOSE CARRIER PROTEIN HEX6-LIKE"/>
    <property type="match status" value="1"/>
</dbReference>
<keyword evidence="3 9" id="KW-0813">Transport</keyword>
<dbReference type="FunFam" id="1.20.1250.20:FF:000002">
    <property type="entry name" value="Sugar transport protein 13"/>
    <property type="match status" value="1"/>
</dbReference>
<evidence type="ECO:0000256" key="3">
    <source>
        <dbReference type="ARBA" id="ARBA00022448"/>
    </source>
</evidence>
<protein>
    <recommendedName>
        <fullName evidence="11">Major facilitator superfamily (MFS) profile domain-containing protein</fullName>
    </recommendedName>
</protein>
<dbReference type="InterPro" id="IPR020846">
    <property type="entry name" value="MFS_dom"/>
</dbReference>
<dbReference type="SUPFAM" id="SSF103473">
    <property type="entry name" value="MFS general substrate transporter"/>
    <property type="match status" value="1"/>
</dbReference>
<keyword evidence="4" id="KW-0762">Sugar transport</keyword>
<feature type="transmembrane region" description="Helical" evidence="10">
    <location>
        <begin position="421"/>
        <end position="445"/>
    </location>
</feature>
<evidence type="ECO:0000256" key="2">
    <source>
        <dbReference type="ARBA" id="ARBA00010992"/>
    </source>
</evidence>
<dbReference type="EMBL" id="BPVZ01000048">
    <property type="protein sequence ID" value="GKV17541.1"/>
    <property type="molecule type" value="Genomic_DNA"/>
</dbReference>
<feature type="transmembrane region" description="Helical" evidence="10">
    <location>
        <begin position="284"/>
        <end position="306"/>
    </location>
</feature>
<dbReference type="InterPro" id="IPR044778">
    <property type="entry name" value="MFS_STP/MST-like_plant"/>
</dbReference>
<name>A0AAV5JXW6_9ROSI</name>
<evidence type="ECO:0000256" key="7">
    <source>
        <dbReference type="ARBA" id="ARBA00022989"/>
    </source>
</evidence>
<dbReference type="InterPro" id="IPR045262">
    <property type="entry name" value="STP/PLT_plant"/>
</dbReference>
<dbReference type="InterPro" id="IPR005828">
    <property type="entry name" value="MFS_sugar_transport-like"/>
</dbReference>
<feature type="transmembrane region" description="Helical" evidence="10">
    <location>
        <begin position="318"/>
        <end position="342"/>
    </location>
</feature>
<reference evidence="12 13" key="1">
    <citation type="journal article" date="2021" name="Commun. Biol.">
        <title>The genome of Shorea leprosula (Dipterocarpaceae) highlights the ecological relevance of drought in aseasonal tropical rainforests.</title>
        <authorList>
            <person name="Ng K.K.S."/>
            <person name="Kobayashi M.J."/>
            <person name="Fawcett J.A."/>
            <person name="Hatakeyama M."/>
            <person name="Paape T."/>
            <person name="Ng C.H."/>
            <person name="Ang C.C."/>
            <person name="Tnah L.H."/>
            <person name="Lee C.T."/>
            <person name="Nishiyama T."/>
            <person name="Sese J."/>
            <person name="O'Brien M.J."/>
            <person name="Copetti D."/>
            <person name="Mohd Noor M.I."/>
            <person name="Ong R.C."/>
            <person name="Putra M."/>
            <person name="Sireger I.Z."/>
            <person name="Indrioko S."/>
            <person name="Kosugi Y."/>
            <person name="Izuno A."/>
            <person name="Isagi Y."/>
            <person name="Lee S.L."/>
            <person name="Shimizu K.K."/>
        </authorList>
    </citation>
    <scope>NUCLEOTIDE SEQUENCE [LARGE SCALE GENOMIC DNA]</scope>
    <source>
        <strain evidence="12">214</strain>
    </source>
</reference>
<evidence type="ECO:0000256" key="1">
    <source>
        <dbReference type="ARBA" id="ARBA00004141"/>
    </source>
</evidence>
<dbReference type="Pfam" id="PF00083">
    <property type="entry name" value="Sugar_tr"/>
    <property type="match status" value="1"/>
</dbReference>
<dbReference type="PANTHER" id="PTHR23500">
    <property type="entry name" value="SOLUTE CARRIER FAMILY 2, FACILITATED GLUCOSE TRANSPORTER"/>
    <property type="match status" value="1"/>
</dbReference>
<keyword evidence="8 10" id="KW-0472">Membrane</keyword>
<keyword evidence="7 10" id="KW-1133">Transmembrane helix</keyword>
<feature type="transmembrane region" description="Helical" evidence="10">
    <location>
        <begin position="169"/>
        <end position="186"/>
    </location>
</feature>
<proteinExistence type="inferred from homology"/>
<comment type="similarity">
    <text evidence="2 9">Belongs to the major facilitator superfamily. Sugar transporter (TC 2.A.1.1) family.</text>
</comment>
<feature type="transmembrane region" description="Helical" evidence="10">
    <location>
        <begin position="349"/>
        <end position="373"/>
    </location>
</feature>
<evidence type="ECO:0000259" key="11">
    <source>
        <dbReference type="PROSITE" id="PS50850"/>
    </source>
</evidence>
<keyword evidence="5 10" id="KW-0812">Transmembrane</keyword>
<dbReference type="InterPro" id="IPR036259">
    <property type="entry name" value="MFS_trans_sf"/>
</dbReference>
<evidence type="ECO:0000256" key="6">
    <source>
        <dbReference type="ARBA" id="ARBA00022847"/>
    </source>
</evidence>
<dbReference type="PROSITE" id="PS00217">
    <property type="entry name" value="SUGAR_TRANSPORT_2"/>
    <property type="match status" value="1"/>
</dbReference>
<feature type="transmembrane region" description="Helical" evidence="10">
    <location>
        <begin position="135"/>
        <end position="157"/>
    </location>
</feature>
<accession>A0AAV5JXW6</accession>
<dbReference type="Gene3D" id="1.20.1250.20">
    <property type="entry name" value="MFS general substrate transporter like domains"/>
    <property type="match status" value="1"/>
</dbReference>
<dbReference type="Proteomes" id="UP001054252">
    <property type="component" value="Unassembled WGS sequence"/>
</dbReference>
<feature type="transmembrane region" description="Helical" evidence="10">
    <location>
        <begin position="451"/>
        <end position="471"/>
    </location>
</feature>
<feature type="transmembrane region" description="Helical" evidence="10">
    <location>
        <begin position="111"/>
        <end position="129"/>
    </location>
</feature>
<dbReference type="PROSITE" id="PS50850">
    <property type="entry name" value="MFS"/>
    <property type="match status" value="1"/>
</dbReference>
<dbReference type="PRINTS" id="PR00171">
    <property type="entry name" value="SUGRTRNSPORT"/>
</dbReference>
<dbReference type="PROSITE" id="PS00216">
    <property type="entry name" value="SUGAR_TRANSPORT_1"/>
    <property type="match status" value="1"/>
</dbReference>
<evidence type="ECO:0000256" key="8">
    <source>
        <dbReference type="ARBA" id="ARBA00023136"/>
    </source>
</evidence>